<sequence length="235" mass="26216">MQTEVGGETVVWHAGDTCYRITAEGSEEVPTLKPQQEEADGRLLLHASHAASEGFNSVLVCSEDTDVFIMSLAFSNEIGASLFMKSGTPANKHVITGDDVQKEIQKGVVILKDDIATSYEEADNIIAQQANMCARAPRYYNVSTWVPCSTWLQHCSNILWGQQRNCGSYGRLARVDWGMEDELDDIQQCLDKYDGNIEYSSENKSHRNKIHLDGIPEENKESWSVTEGILKKVLL</sequence>
<reference evidence="1" key="1">
    <citation type="journal article" date="2023" name="G3 (Bethesda)">
        <title>Whole genome assembly and annotation of the endangered Caribbean coral Acropora cervicornis.</title>
        <authorList>
            <person name="Selwyn J.D."/>
            <person name="Vollmer S.V."/>
        </authorList>
    </citation>
    <scope>NUCLEOTIDE SEQUENCE</scope>
    <source>
        <strain evidence="1">K2</strain>
    </source>
</reference>
<comment type="caution">
    <text evidence="1">The sequence shown here is derived from an EMBL/GenBank/DDBJ whole genome shotgun (WGS) entry which is preliminary data.</text>
</comment>
<organism evidence="1 2">
    <name type="scientific">Acropora cervicornis</name>
    <name type="common">Staghorn coral</name>
    <dbReference type="NCBI Taxonomy" id="6130"/>
    <lineage>
        <taxon>Eukaryota</taxon>
        <taxon>Metazoa</taxon>
        <taxon>Cnidaria</taxon>
        <taxon>Anthozoa</taxon>
        <taxon>Hexacorallia</taxon>
        <taxon>Scleractinia</taxon>
        <taxon>Astrocoeniina</taxon>
        <taxon>Acroporidae</taxon>
        <taxon>Acropora</taxon>
    </lineage>
</organism>
<reference evidence="1" key="2">
    <citation type="journal article" date="2023" name="Science">
        <title>Genomic signatures of disease resistance in endangered staghorn corals.</title>
        <authorList>
            <person name="Vollmer S.V."/>
            <person name="Selwyn J.D."/>
            <person name="Despard B.A."/>
            <person name="Roesel C.L."/>
        </authorList>
    </citation>
    <scope>NUCLEOTIDE SEQUENCE</scope>
    <source>
        <strain evidence="1">K2</strain>
    </source>
</reference>
<accession>A0AAD9QVC2</accession>
<dbReference type="EMBL" id="JARQWQ010000013">
    <property type="protein sequence ID" value="KAK2568043.1"/>
    <property type="molecule type" value="Genomic_DNA"/>
</dbReference>
<dbReference type="AlphaFoldDB" id="A0AAD9QVC2"/>
<evidence type="ECO:0000313" key="1">
    <source>
        <dbReference type="EMBL" id="KAK2568043.1"/>
    </source>
</evidence>
<evidence type="ECO:0000313" key="2">
    <source>
        <dbReference type="Proteomes" id="UP001249851"/>
    </source>
</evidence>
<keyword evidence="2" id="KW-1185">Reference proteome</keyword>
<name>A0AAD9QVC2_ACRCE</name>
<gene>
    <name evidence="1" type="ORF">P5673_007954</name>
</gene>
<proteinExistence type="predicted"/>
<dbReference type="Proteomes" id="UP001249851">
    <property type="component" value="Unassembled WGS sequence"/>
</dbReference>
<protein>
    <submittedName>
        <fullName evidence="1">Uncharacterized protein</fullName>
    </submittedName>
</protein>